<proteinExistence type="predicted"/>
<comment type="caution">
    <text evidence="1">The sequence shown here is derived from an EMBL/GenBank/DDBJ whole genome shotgun (WGS) entry which is preliminary data.</text>
</comment>
<protein>
    <submittedName>
        <fullName evidence="1">GIY-YIG nuclease family protein</fullName>
    </submittedName>
</protein>
<dbReference type="EMBL" id="JBHUII010000006">
    <property type="protein sequence ID" value="MFD2206609.1"/>
    <property type="molecule type" value="Genomic_DNA"/>
</dbReference>
<evidence type="ECO:0000313" key="2">
    <source>
        <dbReference type="Proteomes" id="UP001597294"/>
    </source>
</evidence>
<accession>A0ABW5BP00</accession>
<gene>
    <name evidence="1" type="ORF">ACFSKO_13330</name>
</gene>
<dbReference type="Pfam" id="PF13455">
    <property type="entry name" value="MUG113"/>
    <property type="match status" value="1"/>
</dbReference>
<name>A0ABW5BP00_9PROT</name>
<evidence type="ECO:0000313" key="1">
    <source>
        <dbReference type="EMBL" id="MFD2206609.1"/>
    </source>
</evidence>
<organism evidence="1 2">
    <name type="scientific">Kiloniella antarctica</name>
    <dbReference type="NCBI Taxonomy" id="1550907"/>
    <lineage>
        <taxon>Bacteria</taxon>
        <taxon>Pseudomonadati</taxon>
        <taxon>Pseudomonadota</taxon>
        <taxon>Alphaproteobacteria</taxon>
        <taxon>Rhodospirillales</taxon>
        <taxon>Kiloniellaceae</taxon>
        <taxon>Kiloniella</taxon>
    </lineage>
</organism>
<dbReference type="Proteomes" id="UP001597294">
    <property type="component" value="Unassembled WGS sequence"/>
</dbReference>
<dbReference type="RefSeq" id="WP_380252409.1">
    <property type="nucleotide sequence ID" value="NZ_JBHUII010000006.1"/>
</dbReference>
<sequence>MSFVYFIAPVNGGPIRIGRTTKVDNRLKGLMNMSPVELELIGVVSGGPYVEYWLHEYFAKDRLHSEWFKPSKQLLEIAEDARAEVRNRLIPDEPTSTSRIWLTKATLQKLKTSTAELRRLTGLSSVSEISPLTVRSIARLCSIYPERFQPNDFYDTPKNPGSVEA</sequence>
<keyword evidence="2" id="KW-1185">Reference proteome</keyword>
<reference evidence="2" key="1">
    <citation type="journal article" date="2019" name="Int. J. Syst. Evol. Microbiol.">
        <title>The Global Catalogue of Microorganisms (GCM) 10K type strain sequencing project: providing services to taxonomists for standard genome sequencing and annotation.</title>
        <authorList>
            <consortium name="The Broad Institute Genomics Platform"/>
            <consortium name="The Broad Institute Genome Sequencing Center for Infectious Disease"/>
            <person name="Wu L."/>
            <person name="Ma J."/>
        </authorList>
    </citation>
    <scope>NUCLEOTIDE SEQUENCE [LARGE SCALE GENOMIC DNA]</scope>
    <source>
        <strain evidence="2">CGMCC 4.7192</strain>
    </source>
</reference>